<name>A0A024RE39_VAVCU</name>
<dbReference type="Proteomes" id="UP000011081">
    <property type="component" value="Unassembled WGS sequence"/>
</dbReference>
<keyword evidence="2" id="KW-1185">Reference proteome</keyword>
<dbReference type="InParanoid" id="A0A024RE39"/>
<sequence>MQYHDLFHIPQGIKNCNLVLYSTVHVVEDQLYATNGLCVQFLVIVALANPKHDNLLRCKLHLFSTARFIHSSIISST</sequence>
<dbReference type="RefSeq" id="XP_008074947.1">
    <property type="nucleotide sequence ID" value="XM_008076756.1"/>
</dbReference>
<dbReference type="EMBL" id="GL877439">
    <property type="protein sequence ID" value="ETA55731.1"/>
    <property type="molecule type" value="Genomic_DNA"/>
</dbReference>
<gene>
    <name evidence="1" type="ORF">VCUG_02849</name>
</gene>
<reference evidence="2" key="1">
    <citation type="submission" date="2011-03" db="EMBL/GenBank/DDBJ databases">
        <title>The genome sequence of Vavraia culicis strain floridensis.</title>
        <authorList>
            <consortium name="The Broad Institute Genome Sequencing Platform"/>
            <person name="Cuomo C."/>
            <person name="Becnel J."/>
            <person name="Sanscrainte N."/>
            <person name="Young S.K."/>
            <person name="Zeng Q."/>
            <person name="Gargeya S."/>
            <person name="Fitzgerald M."/>
            <person name="Haas B."/>
            <person name="Abouelleil A."/>
            <person name="Alvarado L."/>
            <person name="Arachchi H.M."/>
            <person name="Berlin A."/>
            <person name="Chapman S.B."/>
            <person name="Gearin G."/>
            <person name="Goldberg J."/>
            <person name="Griggs A."/>
            <person name="Gujja S."/>
            <person name="Hansen M."/>
            <person name="Heiman D."/>
            <person name="Howarth C."/>
            <person name="Larimer J."/>
            <person name="Lui A."/>
            <person name="MacDonald P.J.P."/>
            <person name="McCowen C."/>
            <person name="Montmayeur A."/>
            <person name="Murphy C."/>
            <person name="Neiman D."/>
            <person name="Pearson M."/>
            <person name="Priest M."/>
            <person name="Roberts A."/>
            <person name="Saif S."/>
            <person name="Shea T."/>
            <person name="Sisk P."/>
            <person name="Stolte C."/>
            <person name="Sykes S."/>
            <person name="Wortman J."/>
            <person name="Nusbaum C."/>
            <person name="Birren B."/>
        </authorList>
    </citation>
    <scope>NUCLEOTIDE SEQUENCE [LARGE SCALE GENOMIC DNA]</scope>
    <source>
        <strain evidence="2">floridensis</strain>
    </source>
</reference>
<evidence type="ECO:0000313" key="2">
    <source>
        <dbReference type="Proteomes" id="UP000011081"/>
    </source>
</evidence>
<dbReference type="HOGENOM" id="CLU_2639978_0_0_1"/>
<proteinExistence type="predicted"/>
<accession>A0A024RE39</accession>
<protein>
    <submittedName>
        <fullName evidence="1">Uncharacterized protein</fullName>
    </submittedName>
</protein>
<dbReference type="AlphaFoldDB" id="A0A024RE39"/>
<organism evidence="1 2">
    <name type="scientific">Vavraia culicis (isolate floridensis)</name>
    <name type="common">Microsporidian parasite</name>
    <dbReference type="NCBI Taxonomy" id="948595"/>
    <lineage>
        <taxon>Eukaryota</taxon>
        <taxon>Fungi</taxon>
        <taxon>Fungi incertae sedis</taxon>
        <taxon>Microsporidia</taxon>
        <taxon>Pleistophoridae</taxon>
        <taxon>Vavraia</taxon>
    </lineage>
</organism>
<dbReference type="GeneID" id="19880705"/>
<evidence type="ECO:0000313" key="1">
    <source>
        <dbReference type="EMBL" id="ETA55731.1"/>
    </source>
</evidence>
<dbReference type="VEuPathDB" id="MicrosporidiaDB:VCUG_02849"/>